<accession>A0A7R9IZR4</accession>
<organism evidence="6">
    <name type="scientific">Timema californicum</name>
    <name type="common">California timema</name>
    <name type="synonym">Walking stick</name>
    <dbReference type="NCBI Taxonomy" id="61474"/>
    <lineage>
        <taxon>Eukaryota</taxon>
        <taxon>Metazoa</taxon>
        <taxon>Ecdysozoa</taxon>
        <taxon>Arthropoda</taxon>
        <taxon>Hexapoda</taxon>
        <taxon>Insecta</taxon>
        <taxon>Pterygota</taxon>
        <taxon>Neoptera</taxon>
        <taxon>Polyneoptera</taxon>
        <taxon>Phasmatodea</taxon>
        <taxon>Timematodea</taxon>
        <taxon>Timematoidea</taxon>
        <taxon>Timematidae</taxon>
        <taxon>Timema</taxon>
    </lineage>
</organism>
<name>A0A7R9IZR4_TIMCA</name>
<feature type="region of interest" description="Disordered" evidence="5">
    <location>
        <begin position="1"/>
        <end position="20"/>
    </location>
</feature>
<proteinExistence type="predicted"/>
<keyword evidence="2" id="KW-0547">Nucleotide-binding</keyword>
<dbReference type="GO" id="GO:0005525">
    <property type="term" value="F:GTP binding"/>
    <property type="evidence" value="ECO:0007669"/>
    <property type="project" value="UniProtKB-KW"/>
</dbReference>
<evidence type="ECO:0000313" key="6">
    <source>
        <dbReference type="EMBL" id="CAD7569935.1"/>
    </source>
</evidence>
<feature type="compositionally biased region" description="Polar residues" evidence="5">
    <location>
        <begin position="1"/>
        <end position="12"/>
    </location>
</feature>
<dbReference type="AlphaFoldDB" id="A0A7R9IZR4"/>
<keyword evidence="3" id="KW-0342">GTP-binding</keyword>
<evidence type="ECO:0000256" key="2">
    <source>
        <dbReference type="ARBA" id="ARBA00022741"/>
    </source>
</evidence>
<evidence type="ECO:0000256" key="1">
    <source>
        <dbReference type="ARBA" id="ARBA00022723"/>
    </source>
</evidence>
<keyword evidence="1" id="KW-0479">Metal-binding</keyword>
<evidence type="ECO:0000256" key="4">
    <source>
        <dbReference type="ARBA" id="ARBA00023224"/>
    </source>
</evidence>
<dbReference type="FunFam" id="3.40.50.300:FF:000692">
    <property type="entry name" value="Guanine nucleotide-binding protein subunit alpha"/>
    <property type="match status" value="1"/>
</dbReference>
<gene>
    <name evidence="6" type="ORF">TCMB3V08_LOCUS2656</name>
</gene>
<dbReference type="GO" id="GO:0046872">
    <property type="term" value="F:metal ion binding"/>
    <property type="evidence" value="ECO:0007669"/>
    <property type="project" value="UniProtKB-KW"/>
</dbReference>
<sequence length="130" mass="14478">MKNHLGKTTPSSPDRDSNLDLPVLSSLSSTRQAWPDYDVDRGALFIQHKFALRNRNSSRALYPHFTTATDTSNIQVVFQAVMDTVVRDNLHQVTLLSRFASVVSERFPSPAIFVSFTLVDSVSILPLVST</sequence>
<evidence type="ECO:0000256" key="3">
    <source>
        <dbReference type="ARBA" id="ARBA00023134"/>
    </source>
</evidence>
<evidence type="ECO:0000256" key="5">
    <source>
        <dbReference type="SAM" id="MobiDB-lite"/>
    </source>
</evidence>
<keyword evidence="4" id="KW-0807">Transducer</keyword>
<dbReference type="InterPro" id="IPR027417">
    <property type="entry name" value="P-loop_NTPase"/>
</dbReference>
<dbReference type="EMBL" id="OE179858">
    <property type="protein sequence ID" value="CAD7569935.1"/>
    <property type="molecule type" value="Genomic_DNA"/>
</dbReference>
<protein>
    <submittedName>
        <fullName evidence="6">(California timema) hypothetical protein</fullName>
    </submittedName>
</protein>
<reference evidence="6" key="1">
    <citation type="submission" date="2020-11" db="EMBL/GenBank/DDBJ databases">
        <authorList>
            <person name="Tran Van P."/>
        </authorList>
    </citation>
    <scope>NUCLEOTIDE SEQUENCE</scope>
</reference>
<dbReference type="GO" id="GO:0007165">
    <property type="term" value="P:signal transduction"/>
    <property type="evidence" value="ECO:0007669"/>
    <property type="project" value="UniProtKB-KW"/>
</dbReference>
<dbReference type="Gene3D" id="3.40.50.300">
    <property type="entry name" value="P-loop containing nucleotide triphosphate hydrolases"/>
    <property type="match status" value="1"/>
</dbReference>